<reference evidence="3" key="1">
    <citation type="submission" date="2013-06" db="EMBL/GenBank/DDBJ databases">
        <authorList>
            <person name="Zhao Q."/>
        </authorList>
    </citation>
    <scope>NUCLEOTIDE SEQUENCE</scope>
    <source>
        <strain evidence="3">cv. W1943</strain>
    </source>
</reference>
<feature type="compositionally biased region" description="Basic residues" evidence="1">
    <location>
        <begin position="284"/>
        <end position="309"/>
    </location>
</feature>
<dbReference type="EnsemblPlants" id="ORUFI09G18580.1">
    <property type="protein sequence ID" value="ORUFI09G18580.1"/>
    <property type="gene ID" value="ORUFI09G18580"/>
</dbReference>
<evidence type="ECO:0000313" key="3">
    <source>
        <dbReference type="Proteomes" id="UP000008022"/>
    </source>
</evidence>
<accession>A0A0E0QU57</accession>
<feature type="region of interest" description="Disordered" evidence="1">
    <location>
        <begin position="70"/>
        <end position="143"/>
    </location>
</feature>
<name>A0A0E0QU57_ORYRU</name>
<feature type="compositionally biased region" description="Basic and acidic residues" evidence="1">
    <location>
        <begin position="415"/>
        <end position="430"/>
    </location>
</feature>
<feature type="compositionally biased region" description="Gly residues" evidence="1">
    <location>
        <begin position="85"/>
        <end position="94"/>
    </location>
</feature>
<proteinExistence type="predicted"/>
<reference evidence="2" key="2">
    <citation type="submission" date="2015-06" db="UniProtKB">
        <authorList>
            <consortium name="EnsemblPlants"/>
        </authorList>
    </citation>
    <scope>IDENTIFICATION</scope>
</reference>
<feature type="compositionally biased region" description="Low complexity" evidence="1">
    <location>
        <begin position="348"/>
        <end position="363"/>
    </location>
</feature>
<feature type="region of interest" description="Disordered" evidence="1">
    <location>
        <begin position="167"/>
        <end position="443"/>
    </location>
</feature>
<evidence type="ECO:0000313" key="2">
    <source>
        <dbReference type="EnsemblPlants" id="ORUFI09G18580.1"/>
    </source>
</evidence>
<feature type="compositionally biased region" description="Basic and acidic residues" evidence="1">
    <location>
        <begin position="70"/>
        <end position="84"/>
    </location>
</feature>
<feature type="compositionally biased region" description="Basic and acidic residues" evidence="1">
    <location>
        <begin position="332"/>
        <end position="343"/>
    </location>
</feature>
<feature type="compositionally biased region" description="Basic residues" evidence="1">
    <location>
        <begin position="317"/>
        <end position="326"/>
    </location>
</feature>
<feature type="compositionally biased region" description="Basic and acidic residues" evidence="1">
    <location>
        <begin position="113"/>
        <end position="131"/>
    </location>
</feature>
<dbReference type="HOGENOM" id="CLU_470440_0_0_1"/>
<feature type="compositionally biased region" description="Pro residues" evidence="1">
    <location>
        <begin position="274"/>
        <end position="283"/>
    </location>
</feature>
<dbReference type="Gramene" id="ORUFI09G18580.1">
    <property type="protein sequence ID" value="ORUFI09G18580.1"/>
    <property type="gene ID" value="ORUFI09G18580"/>
</dbReference>
<protein>
    <submittedName>
        <fullName evidence="2">Uncharacterized protein</fullName>
    </submittedName>
</protein>
<dbReference type="Proteomes" id="UP000008022">
    <property type="component" value="Unassembled WGS sequence"/>
</dbReference>
<feature type="compositionally biased region" description="Low complexity" evidence="1">
    <location>
        <begin position="211"/>
        <end position="231"/>
    </location>
</feature>
<sequence>MLRRWRRPASPASWVRRGLRRRWSGYMSAALVLPRRAGVGEVVVDAAAASGVAVRCGGCSWAEGAAGDRQHVAHDRAGAPEARRGGGGGGGGAADGAVARGDAGGRGGAPGRGEGDPARRGVRRPPREGVRVRAAVPPRHRVRAPRRVLARAAAGGVHAPLLPVAGRGVRAPARGHRAPDGPRHQAAAAEPERRFRRRRRRRGPPRPAPRVAPQRDVVGVRPAVRAAAGPRQGERRGPGAEGPRRRRLRPSRPAQLVRPPPMARPLRPAEHPRPLLPPRPPRQPLRHPHHRRAPLICSRRSRHRLHRRLALPAGQRQARRLRHGRRSLGDGVSRDGHGGRADRVGLSPARAAAGRAGSGARRAGPGGWAGPGRDRVRHGLTRLPPRRHQGDAEAAPTGPTPLMGPPGHVGRTRGRVPDPRWHHRDGEHVGHSTRPRRVGRADGVSARAVHREGGGVQCNGFGSQARAVRIGSAELPREEPRHGHGGILACHAVARVRPPPLARPGTRRRLVGGAKAVVRDGHPAGGDSVASACGVMTCPSYVIRDAPYKDYLMVPCTPSVLKKKLNIGGDVTPYKTTNLD</sequence>
<feature type="compositionally biased region" description="Basic residues" evidence="1">
    <location>
        <begin position="194"/>
        <end position="204"/>
    </location>
</feature>
<dbReference type="AlphaFoldDB" id="A0A0E0QU57"/>
<feature type="compositionally biased region" description="Basic residues" evidence="1">
    <location>
        <begin position="375"/>
        <end position="387"/>
    </location>
</feature>
<keyword evidence="3" id="KW-1185">Reference proteome</keyword>
<feature type="compositionally biased region" description="Gly residues" evidence="1">
    <location>
        <begin position="102"/>
        <end position="112"/>
    </location>
</feature>
<dbReference type="OMA" id="DPRWHHR"/>
<organism evidence="2 3">
    <name type="scientific">Oryza rufipogon</name>
    <name type="common">Brownbeard rice</name>
    <name type="synonym">Asian wild rice</name>
    <dbReference type="NCBI Taxonomy" id="4529"/>
    <lineage>
        <taxon>Eukaryota</taxon>
        <taxon>Viridiplantae</taxon>
        <taxon>Streptophyta</taxon>
        <taxon>Embryophyta</taxon>
        <taxon>Tracheophyta</taxon>
        <taxon>Spermatophyta</taxon>
        <taxon>Magnoliopsida</taxon>
        <taxon>Liliopsida</taxon>
        <taxon>Poales</taxon>
        <taxon>Poaceae</taxon>
        <taxon>BOP clade</taxon>
        <taxon>Oryzoideae</taxon>
        <taxon>Oryzeae</taxon>
        <taxon>Oryzinae</taxon>
        <taxon>Oryza</taxon>
    </lineage>
</organism>
<evidence type="ECO:0000256" key="1">
    <source>
        <dbReference type="SAM" id="MobiDB-lite"/>
    </source>
</evidence>